<accession>A0A109N0S5</accession>
<gene>
    <name evidence="8" type="ORF">AS888_17465</name>
</gene>
<dbReference type="GO" id="GO:0008788">
    <property type="term" value="F:alpha,alpha-phosphotrehalase activity"/>
    <property type="evidence" value="ECO:0007669"/>
    <property type="project" value="UniProtKB-UniRule"/>
</dbReference>
<evidence type="ECO:0000256" key="4">
    <source>
        <dbReference type="ARBA" id="ARBA00022801"/>
    </source>
</evidence>
<comment type="similarity">
    <text evidence="2">Belongs to the glycosyl hydrolase 13 family.</text>
</comment>
<evidence type="ECO:0000256" key="6">
    <source>
        <dbReference type="NCBIfam" id="TIGR02403"/>
    </source>
</evidence>
<dbReference type="EC" id="3.2.1.93" evidence="6"/>
<reference evidence="8 9" key="1">
    <citation type="submission" date="2015-11" db="EMBL/GenBank/DDBJ databases">
        <title>Genome Sequence of Bacillus simplex strain VanAntwerpen2.</title>
        <authorList>
            <person name="Couger M.B."/>
        </authorList>
    </citation>
    <scope>NUCLEOTIDE SEQUENCE [LARGE SCALE GENOMIC DNA]</scope>
    <source>
        <strain evidence="8 9">VanAntwerpen02</strain>
    </source>
</reference>
<dbReference type="FunFam" id="2.60.40.1180:FF:000007">
    <property type="entry name" value="Sucrose isomerase"/>
    <property type="match status" value="1"/>
</dbReference>
<keyword evidence="3" id="KW-0963">Cytoplasm</keyword>
<sequence>MKDFKKSTVYQIYPKSFKDSNGDGIGDINGVIEKMDYLELLGVDYIWLTPFYRSPQNDNGYDVADYTSIDPAFGTMADFERLVKAAQSRNMEIMLDMVFNHTSTEHEWFQKALAGDKEYKDYYIFKKSPDSEPPTNWISKFGGPAWEYVEEFDEYYLHLFDRTQADLNWENPRVRQEIYDVVNFWMEKGVKGFRLDVINLISKPGLFENDLEGDGRCFYTDGHKIHQYLKELNEETFGKEEKVVTVGEMSSTTIDHCIQYSAPDEKELSMVFNFHHLKVDYMDGEKWSIADFDFRMLKEILSSWQYGMQKGNGWNALFWCNHDQPRIVSRFGNDEEYQKQSAKMLATAIHMLRGTPYIYQGEEIGMTNPKFTKIEQYRDVESINYFNILKEEGKDEEEIMEILQAKSRDNSRTPMQWEHAEHAGFTTGTPWIEVPDHAKAINVEHSLSDQDSIFYHYQKLICLRKKHDIIAYGEYQEILGDHPELFAYIRSHEDKKLLVINNFYAKEAFFEMPKDANLSGFKSELLISNYADSKELADQCVLRPYESVVYLLVKGQPVNK</sequence>
<evidence type="ECO:0000256" key="5">
    <source>
        <dbReference type="ARBA" id="ARBA00023295"/>
    </source>
</evidence>
<name>A0A109N0S5_9BACI</name>
<organism evidence="8 9">
    <name type="scientific">Peribacillus simplex</name>
    <dbReference type="NCBI Taxonomy" id="1478"/>
    <lineage>
        <taxon>Bacteria</taxon>
        <taxon>Bacillati</taxon>
        <taxon>Bacillota</taxon>
        <taxon>Bacilli</taxon>
        <taxon>Bacillales</taxon>
        <taxon>Bacillaceae</taxon>
        <taxon>Peribacillus</taxon>
    </lineage>
</organism>
<dbReference type="InterPro" id="IPR045857">
    <property type="entry name" value="O16G_dom_2"/>
</dbReference>
<evidence type="ECO:0000259" key="7">
    <source>
        <dbReference type="SMART" id="SM00642"/>
    </source>
</evidence>
<protein>
    <recommendedName>
        <fullName evidence="6">Alpha,alpha-phosphotrehalase</fullName>
        <ecNumber evidence="6">3.2.1.93</ecNumber>
    </recommendedName>
</protein>
<feature type="domain" description="Glycosyl hydrolase family 13 catalytic" evidence="7">
    <location>
        <begin position="11"/>
        <end position="412"/>
    </location>
</feature>
<dbReference type="Gene3D" id="3.90.400.10">
    <property type="entry name" value="Oligo-1,6-glucosidase, Domain 2"/>
    <property type="match status" value="1"/>
</dbReference>
<dbReference type="GO" id="GO:0005737">
    <property type="term" value="C:cytoplasm"/>
    <property type="evidence" value="ECO:0007669"/>
    <property type="project" value="UniProtKB-SubCell"/>
</dbReference>
<dbReference type="FunFam" id="3.20.20.80:FF:000014">
    <property type="entry name" value="Alpha,alpha-phosphotrehalase"/>
    <property type="match status" value="1"/>
</dbReference>
<dbReference type="GO" id="GO:0005993">
    <property type="term" value="P:trehalose catabolic process"/>
    <property type="evidence" value="ECO:0007669"/>
    <property type="project" value="InterPro"/>
</dbReference>
<dbReference type="Proteomes" id="UP000064189">
    <property type="component" value="Unassembled WGS sequence"/>
</dbReference>
<evidence type="ECO:0000256" key="1">
    <source>
        <dbReference type="ARBA" id="ARBA00004496"/>
    </source>
</evidence>
<dbReference type="CDD" id="cd11333">
    <property type="entry name" value="AmyAc_SI_OligoGlu_DGase"/>
    <property type="match status" value="1"/>
</dbReference>
<dbReference type="NCBIfam" id="NF008183">
    <property type="entry name" value="PRK10933.1"/>
    <property type="match status" value="1"/>
</dbReference>
<dbReference type="InterPro" id="IPR006047">
    <property type="entry name" value="GH13_cat_dom"/>
</dbReference>
<dbReference type="InterPro" id="IPR056300">
    <property type="entry name" value="SusG-like_C"/>
</dbReference>
<dbReference type="RefSeq" id="WP_061141721.1">
    <property type="nucleotide sequence ID" value="NZ_LNNH01000012.1"/>
</dbReference>
<comment type="subcellular location">
    <subcellularLocation>
        <location evidence="1">Cytoplasm</location>
    </subcellularLocation>
</comment>
<dbReference type="SMART" id="SM00642">
    <property type="entry name" value="Aamy"/>
    <property type="match status" value="1"/>
</dbReference>
<dbReference type="Gene3D" id="3.20.20.80">
    <property type="entry name" value="Glycosidases"/>
    <property type="match status" value="1"/>
</dbReference>
<dbReference type="NCBIfam" id="TIGR02403">
    <property type="entry name" value="trehalose_treC"/>
    <property type="match status" value="1"/>
</dbReference>
<dbReference type="AlphaFoldDB" id="A0A109N0S5"/>
<dbReference type="EMBL" id="LNNH01000012">
    <property type="protein sequence ID" value="KWW21373.1"/>
    <property type="molecule type" value="Genomic_DNA"/>
</dbReference>
<evidence type="ECO:0000256" key="3">
    <source>
        <dbReference type="ARBA" id="ARBA00022490"/>
    </source>
</evidence>
<dbReference type="SUPFAM" id="SSF51011">
    <property type="entry name" value="Glycosyl hydrolase domain"/>
    <property type="match status" value="1"/>
</dbReference>
<evidence type="ECO:0000256" key="2">
    <source>
        <dbReference type="ARBA" id="ARBA00008061"/>
    </source>
</evidence>
<dbReference type="PANTHER" id="PTHR10357">
    <property type="entry name" value="ALPHA-AMYLASE FAMILY MEMBER"/>
    <property type="match status" value="1"/>
</dbReference>
<dbReference type="FunFam" id="3.90.400.10:FF:000002">
    <property type="entry name" value="Sucrose isomerase"/>
    <property type="match status" value="1"/>
</dbReference>
<comment type="caution">
    <text evidence="8">The sequence shown here is derived from an EMBL/GenBank/DDBJ whole genome shotgun (WGS) entry which is preliminary data.</text>
</comment>
<dbReference type="InterPro" id="IPR013780">
    <property type="entry name" value="Glyco_hydro_b"/>
</dbReference>
<keyword evidence="9" id="KW-1185">Reference proteome</keyword>
<dbReference type="InterPro" id="IPR012769">
    <property type="entry name" value="Trehalose_TreC"/>
</dbReference>
<dbReference type="SUPFAM" id="SSF51445">
    <property type="entry name" value="(Trans)glycosidases"/>
    <property type="match status" value="1"/>
</dbReference>
<evidence type="ECO:0000313" key="8">
    <source>
        <dbReference type="EMBL" id="KWW21373.1"/>
    </source>
</evidence>
<keyword evidence="4 8" id="KW-0378">Hydrolase</keyword>
<dbReference type="GO" id="GO:0004556">
    <property type="term" value="F:alpha-amylase activity"/>
    <property type="evidence" value="ECO:0007669"/>
    <property type="project" value="TreeGrafter"/>
</dbReference>
<dbReference type="InterPro" id="IPR017853">
    <property type="entry name" value="GH"/>
</dbReference>
<keyword evidence="5 8" id="KW-0326">Glycosidase</keyword>
<dbReference type="PANTHER" id="PTHR10357:SF217">
    <property type="entry name" value="TREHALOSE-6-PHOSPHATE HYDROLASE"/>
    <property type="match status" value="1"/>
</dbReference>
<dbReference type="Pfam" id="PF00128">
    <property type="entry name" value="Alpha-amylase"/>
    <property type="match status" value="1"/>
</dbReference>
<proteinExistence type="inferred from homology"/>
<dbReference type="Gene3D" id="2.60.40.1180">
    <property type="entry name" value="Golgi alpha-mannosidase II"/>
    <property type="match status" value="1"/>
</dbReference>
<dbReference type="Pfam" id="PF23915">
    <property type="entry name" value="SusG_C"/>
    <property type="match status" value="1"/>
</dbReference>
<evidence type="ECO:0000313" key="9">
    <source>
        <dbReference type="Proteomes" id="UP000064189"/>
    </source>
</evidence>